<dbReference type="OrthoDB" id="1903608at2759"/>
<feature type="compositionally biased region" description="Basic and acidic residues" evidence="6">
    <location>
        <begin position="81"/>
        <end position="91"/>
    </location>
</feature>
<keyword evidence="4" id="KW-0378">Hydrolase</keyword>
<gene>
    <name evidence="8" type="ORF">CBR_g40226</name>
</gene>
<dbReference type="Pfam" id="PF00078">
    <property type="entry name" value="RVT_1"/>
    <property type="match status" value="1"/>
</dbReference>
<dbReference type="InterPro" id="IPR000477">
    <property type="entry name" value="RT_dom"/>
</dbReference>
<dbReference type="InterPro" id="IPR001584">
    <property type="entry name" value="Integrase_cat-core"/>
</dbReference>
<dbReference type="EMBL" id="BFEA01000045">
    <property type="protein sequence ID" value="GBG63983.1"/>
    <property type="molecule type" value="Genomic_DNA"/>
</dbReference>
<keyword evidence="1" id="KW-0808">Transferase</keyword>
<dbReference type="GO" id="GO:0004519">
    <property type="term" value="F:endonuclease activity"/>
    <property type="evidence" value="ECO:0007669"/>
    <property type="project" value="UniProtKB-KW"/>
</dbReference>
<reference evidence="8 9" key="1">
    <citation type="journal article" date="2018" name="Cell">
        <title>The Chara Genome: Secondary Complexity and Implications for Plant Terrestrialization.</title>
        <authorList>
            <person name="Nishiyama T."/>
            <person name="Sakayama H."/>
            <person name="Vries J.D."/>
            <person name="Buschmann H."/>
            <person name="Saint-Marcoux D."/>
            <person name="Ullrich K.K."/>
            <person name="Haas F.B."/>
            <person name="Vanderstraeten L."/>
            <person name="Becker D."/>
            <person name="Lang D."/>
            <person name="Vosolsobe S."/>
            <person name="Rombauts S."/>
            <person name="Wilhelmsson P.K.I."/>
            <person name="Janitza P."/>
            <person name="Kern R."/>
            <person name="Heyl A."/>
            <person name="Rumpler F."/>
            <person name="Villalobos L.I.A.C."/>
            <person name="Clay J.M."/>
            <person name="Skokan R."/>
            <person name="Toyoda A."/>
            <person name="Suzuki Y."/>
            <person name="Kagoshima H."/>
            <person name="Schijlen E."/>
            <person name="Tajeshwar N."/>
            <person name="Catarino B."/>
            <person name="Hetherington A.J."/>
            <person name="Saltykova A."/>
            <person name="Bonnot C."/>
            <person name="Breuninger H."/>
            <person name="Symeonidi A."/>
            <person name="Radhakrishnan G.V."/>
            <person name="Van Nieuwerburgh F."/>
            <person name="Deforce D."/>
            <person name="Chang C."/>
            <person name="Karol K.G."/>
            <person name="Hedrich R."/>
            <person name="Ulvskov P."/>
            <person name="Glockner G."/>
            <person name="Delwiche C.F."/>
            <person name="Petrasek J."/>
            <person name="Van de Peer Y."/>
            <person name="Friml J."/>
            <person name="Beilby M."/>
            <person name="Dolan L."/>
            <person name="Kohara Y."/>
            <person name="Sugano S."/>
            <person name="Fujiyama A."/>
            <person name="Delaux P.-M."/>
            <person name="Quint M."/>
            <person name="TheiBen G."/>
            <person name="Hagemann M."/>
            <person name="Harholt J."/>
            <person name="Dunand C."/>
            <person name="Zachgo S."/>
            <person name="Langdale J."/>
            <person name="Maumus F."/>
            <person name="Straeten D.V.D."/>
            <person name="Gould S.B."/>
            <person name="Rensing S.A."/>
        </authorList>
    </citation>
    <scope>NUCLEOTIDE SEQUENCE [LARGE SCALE GENOMIC DNA]</scope>
    <source>
        <strain evidence="8 9">S276</strain>
    </source>
</reference>
<keyword evidence="9" id="KW-1185">Reference proteome</keyword>
<accession>A0A388K205</accession>
<feature type="domain" description="Integrase catalytic" evidence="7">
    <location>
        <begin position="943"/>
        <end position="1100"/>
    </location>
</feature>
<dbReference type="CDD" id="cd01647">
    <property type="entry name" value="RT_LTR"/>
    <property type="match status" value="1"/>
</dbReference>
<evidence type="ECO:0000256" key="5">
    <source>
        <dbReference type="ARBA" id="ARBA00023268"/>
    </source>
</evidence>
<dbReference type="Pfam" id="PF00665">
    <property type="entry name" value="rve"/>
    <property type="match status" value="1"/>
</dbReference>
<keyword evidence="5" id="KW-0511">Multifunctional enzyme</keyword>
<sequence>MRRAVITLNNLDAAAVEAEPVKELTWGQAPGRGHQVNFITESDDRDGVNVTTRQRGATKKIIQDAVMEDAQEGSNPPAESDQDKVYGKPREEAPIDKVTSAKKKFRYQIPILADPEIDHTLSQLLGTMVSVSFQTMLQASPRLLKGLRLLLTRQRVEIGEEPDVREEGKEEEPPREVANLQRAPGDLEDLEKAFADIRLSLPDREGEEVMRAPPGTKLSFHALPVGKLKVQTGTHHTDALVDGGAEITLIRKDFATIAGCPIYREVTGSVRGAGGEIPFSGYVTKCAVKAGVRESIWSFQRMTVMDEMDHYVILGRPWCANVDMIGMHLHNGAYMVDKEDLMTKEEAMEKEEEVLRVIRERRVAEGHRIPDEVAQTMKIGVKGFLTEQETQAIKEACQESHLAFAFNDHRRLDAKLIPPVRIHTVEHECWNDKGPAYDFGIAGEVTKLLRAKMDSFVAEPTASPYANKWFVFRKPNKSLRWIQDLQKLNAVTIRDAGSLSQPDLLAESHAGRSIYSMIDLYSGYDQLSLDAQDRPYTAMHTPVGQLQMQVTPMGFTNAVAEAQRRMLAVAGDMFPDKCEPYIDDNPVKGARERDETEVQPGIRKFVWDHLQDIRELLRRFLEYNITASGPKSILAVPEVTILGFRCRTHGRKPDPAKTDKIAQWPTPLRTTTEVRAFLWVVGFWRIFIKGFAKIAEPIRAMIREEGTLDWTEESESTVQTLKNILTSEEVTLAAPCFNDELGRPFILETDGGPMAVGGVLIQKGEDGRERPIRFESRTLNSAEPRYSQFKKELDYKIERIAGLRNRADGLSRVALTPEGLEEAELIDGFLDYEGETLEVDSEMVGTTCTTGELLNKALEKGPPAVVAELREGMVTRVGRREEKDAWGSVVKPRDEQIALVIEGGWRRVMSMMESQELEMQHYQAYQVDNNQTGTQEEEQFFLIKSYEGHMVHLDLAIMPVSRKGYRYILDARDNLSGFVEVTALKKKTGFAVADRVEDFYLRHPFIRRFIADNGTEFVNQDVLNTCKRLGVPIKLTEPYHPEANTPVERGHQTLKNTIAKLAADDLGNWPDYLRHAVFAENMTPKRTTGCIPAELWYGREIDFPVEALVPTWNKLEDDPHLTTEQLIEARCEQAARNEEALEEIAHKVLDSCMKDKTRWDQLKNIRKEPLQVGEMVLVRNSTLETTWSGQLGRRFKGPYRIARKLGVSTFEIENLDGITIRGPVPAQRLVRFLTRDPVEQWL</sequence>
<evidence type="ECO:0000313" key="8">
    <source>
        <dbReference type="EMBL" id="GBG63983.1"/>
    </source>
</evidence>
<evidence type="ECO:0000259" key="7">
    <source>
        <dbReference type="PROSITE" id="PS50994"/>
    </source>
</evidence>
<dbReference type="Proteomes" id="UP000265515">
    <property type="component" value="Unassembled WGS sequence"/>
</dbReference>
<dbReference type="Gramene" id="GBG63983">
    <property type="protein sequence ID" value="GBG63983"/>
    <property type="gene ID" value="CBR_g40226"/>
</dbReference>
<dbReference type="InterPro" id="IPR021109">
    <property type="entry name" value="Peptidase_aspartic_dom_sf"/>
</dbReference>
<dbReference type="CDD" id="cd00303">
    <property type="entry name" value="retropepsin_like"/>
    <property type="match status" value="1"/>
</dbReference>
<dbReference type="PROSITE" id="PS50994">
    <property type="entry name" value="INTEGRASE"/>
    <property type="match status" value="1"/>
</dbReference>
<dbReference type="AlphaFoldDB" id="A0A388K205"/>
<dbReference type="Pfam" id="PF17919">
    <property type="entry name" value="RT_RNaseH_2"/>
    <property type="match status" value="1"/>
</dbReference>
<evidence type="ECO:0000256" key="1">
    <source>
        <dbReference type="ARBA" id="ARBA00022679"/>
    </source>
</evidence>
<comment type="caution">
    <text evidence="8">The sequence shown here is derived from an EMBL/GenBank/DDBJ whole genome shotgun (WGS) entry which is preliminary data.</text>
</comment>
<dbReference type="PANTHER" id="PTHR37984">
    <property type="entry name" value="PROTEIN CBG26694"/>
    <property type="match status" value="1"/>
</dbReference>
<evidence type="ECO:0000256" key="4">
    <source>
        <dbReference type="ARBA" id="ARBA00022759"/>
    </source>
</evidence>
<evidence type="ECO:0000256" key="3">
    <source>
        <dbReference type="ARBA" id="ARBA00022722"/>
    </source>
</evidence>
<keyword evidence="4" id="KW-0255">Endonuclease</keyword>
<proteinExistence type="predicted"/>
<organism evidence="8 9">
    <name type="scientific">Chara braunii</name>
    <name type="common">Braun's stonewort</name>
    <dbReference type="NCBI Taxonomy" id="69332"/>
    <lineage>
        <taxon>Eukaryota</taxon>
        <taxon>Viridiplantae</taxon>
        <taxon>Streptophyta</taxon>
        <taxon>Charophyceae</taxon>
        <taxon>Charales</taxon>
        <taxon>Characeae</taxon>
        <taxon>Chara</taxon>
    </lineage>
</organism>
<keyword evidence="2" id="KW-0548">Nucleotidyltransferase</keyword>
<dbReference type="SUPFAM" id="SSF56672">
    <property type="entry name" value="DNA/RNA polymerases"/>
    <property type="match status" value="1"/>
</dbReference>
<dbReference type="Gene3D" id="3.30.70.270">
    <property type="match status" value="2"/>
</dbReference>
<dbReference type="Gene3D" id="3.10.10.10">
    <property type="entry name" value="HIV Type 1 Reverse Transcriptase, subunit A, domain 1"/>
    <property type="match status" value="1"/>
</dbReference>
<keyword evidence="3" id="KW-0540">Nuclease</keyword>
<dbReference type="InterPro" id="IPR012337">
    <property type="entry name" value="RNaseH-like_sf"/>
</dbReference>
<dbReference type="GO" id="GO:0003676">
    <property type="term" value="F:nucleic acid binding"/>
    <property type="evidence" value="ECO:0007669"/>
    <property type="project" value="InterPro"/>
</dbReference>
<evidence type="ECO:0000313" key="9">
    <source>
        <dbReference type="Proteomes" id="UP000265515"/>
    </source>
</evidence>
<dbReference type="InterPro" id="IPR043128">
    <property type="entry name" value="Rev_trsase/Diguanyl_cyclase"/>
</dbReference>
<feature type="region of interest" description="Disordered" evidence="6">
    <location>
        <begin position="68"/>
        <end position="91"/>
    </location>
</feature>
<evidence type="ECO:0000256" key="6">
    <source>
        <dbReference type="SAM" id="MobiDB-lite"/>
    </source>
</evidence>
<dbReference type="InterPro" id="IPR043502">
    <property type="entry name" value="DNA/RNA_pol_sf"/>
</dbReference>
<dbReference type="GO" id="GO:0015074">
    <property type="term" value="P:DNA integration"/>
    <property type="evidence" value="ECO:0007669"/>
    <property type="project" value="InterPro"/>
</dbReference>
<protein>
    <recommendedName>
        <fullName evidence="7">Integrase catalytic domain-containing protein</fullName>
    </recommendedName>
</protein>
<dbReference type="SUPFAM" id="SSF53098">
    <property type="entry name" value="Ribonuclease H-like"/>
    <property type="match status" value="1"/>
</dbReference>
<dbReference type="InterPro" id="IPR036397">
    <property type="entry name" value="RNaseH_sf"/>
</dbReference>
<dbReference type="InterPro" id="IPR041577">
    <property type="entry name" value="RT_RNaseH_2"/>
</dbReference>
<dbReference type="PANTHER" id="PTHR37984:SF5">
    <property type="entry name" value="PROTEIN NYNRIN-LIKE"/>
    <property type="match status" value="1"/>
</dbReference>
<dbReference type="Gene3D" id="2.40.70.10">
    <property type="entry name" value="Acid Proteases"/>
    <property type="match status" value="1"/>
</dbReference>
<dbReference type="InterPro" id="IPR050951">
    <property type="entry name" value="Retrovirus_Pol_polyprotein"/>
</dbReference>
<evidence type="ECO:0000256" key="2">
    <source>
        <dbReference type="ARBA" id="ARBA00022695"/>
    </source>
</evidence>
<dbReference type="Gene3D" id="3.30.420.10">
    <property type="entry name" value="Ribonuclease H-like superfamily/Ribonuclease H"/>
    <property type="match status" value="1"/>
</dbReference>
<dbReference type="GO" id="GO:0016779">
    <property type="term" value="F:nucleotidyltransferase activity"/>
    <property type="evidence" value="ECO:0007669"/>
    <property type="project" value="UniProtKB-KW"/>
</dbReference>
<dbReference type="SUPFAM" id="SSF50630">
    <property type="entry name" value="Acid proteases"/>
    <property type="match status" value="1"/>
</dbReference>
<name>A0A388K205_CHABU</name>